<dbReference type="RefSeq" id="WP_090479243.1">
    <property type="nucleotide sequence ID" value="NZ_LT629710.1"/>
</dbReference>
<feature type="domain" description="HTH merR-type" evidence="2">
    <location>
        <begin position="4"/>
        <end position="74"/>
    </location>
</feature>
<evidence type="ECO:0000256" key="1">
    <source>
        <dbReference type="ARBA" id="ARBA00023125"/>
    </source>
</evidence>
<proteinExistence type="predicted"/>
<dbReference type="SMART" id="SM00871">
    <property type="entry name" value="AraC_E_bind"/>
    <property type="match status" value="1"/>
</dbReference>
<dbReference type="GO" id="GO:0003700">
    <property type="term" value="F:DNA-binding transcription factor activity"/>
    <property type="evidence" value="ECO:0007669"/>
    <property type="project" value="InterPro"/>
</dbReference>
<reference evidence="3 4" key="1">
    <citation type="submission" date="2016-10" db="EMBL/GenBank/DDBJ databases">
        <authorList>
            <person name="de Groot N.N."/>
        </authorList>
    </citation>
    <scope>NUCLEOTIDE SEQUENCE [LARGE SCALE GENOMIC DNA]</scope>
    <source>
        <strain evidence="4">P4-7,KCTC 19426,CECT 7604</strain>
    </source>
</reference>
<dbReference type="PANTHER" id="PTHR30204">
    <property type="entry name" value="REDOX-CYCLING DRUG-SENSING TRANSCRIPTIONAL ACTIVATOR SOXR"/>
    <property type="match status" value="1"/>
</dbReference>
<dbReference type="SUPFAM" id="SSF55136">
    <property type="entry name" value="Probable bacterial effector-binding domain"/>
    <property type="match status" value="1"/>
</dbReference>
<name>A0A1H0S591_9ACTN</name>
<keyword evidence="1 3" id="KW-0238">DNA-binding</keyword>
<evidence type="ECO:0000313" key="3">
    <source>
        <dbReference type="EMBL" id="SDP36775.1"/>
    </source>
</evidence>
<organism evidence="3 4">
    <name type="scientific">Nakamurella panacisegetis</name>
    <dbReference type="NCBI Taxonomy" id="1090615"/>
    <lineage>
        <taxon>Bacteria</taxon>
        <taxon>Bacillati</taxon>
        <taxon>Actinomycetota</taxon>
        <taxon>Actinomycetes</taxon>
        <taxon>Nakamurellales</taxon>
        <taxon>Nakamurellaceae</taxon>
        <taxon>Nakamurella</taxon>
    </lineage>
</organism>
<dbReference type="AlphaFoldDB" id="A0A1H0S591"/>
<dbReference type="Gene3D" id="1.10.1660.10">
    <property type="match status" value="1"/>
</dbReference>
<accession>A0A1H0S591</accession>
<dbReference type="SUPFAM" id="SSF46955">
    <property type="entry name" value="Putative DNA-binding domain"/>
    <property type="match status" value="1"/>
</dbReference>
<dbReference type="InterPro" id="IPR011256">
    <property type="entry name" value="Reg_factor_effector_dom_sf"/>
</dbReference>
<dbReference type="SMART" id="SM00422">
    <property type="entry name" value="HTH_MERR"/>
    <property type="match status" value="1"/>
</dbReference>
<evidence type="ECO:0000259" key="2">
    <source>
        <dbReference type="PROSITE" id="PS50937"/>
    </source>
</evidence>
<dbReference type="Gene3D" id="3.20.80.10">
    <property type="entry name" value="Regulatory factor, effector binding domain"/>
    <property type="match status" value="1"/>
</dbReference>
<dbReference type="PROSITE" id="PS50937">
    <property type="entry name" value="HTH_MERR_2"/>
    <property type="match status" value="1"/>
</dbReference>
<dbReference type="InterPro" id="IPR047057">
    <property type="entry name" value="MerR_fam"/>
</dbReference>
<dbReference type="GO" id="GO:0003677">
    <property type="term" value="F:DNA binding"/>
    <property type="evidence" value="ECO:0007669"/>
    <property type="project" value="UniProtKB-KW"/>
</dbReference>
<protein>
    <submittedName>
        <fullName evidence="3">DNA-binding transcriptional regulator, MerR family</fullName>
    </submittedName>
</protein>
<dbReference type="OrthoDB" id="7849865at2"/>
<gene>
    <name evidence="3" type="ORF">SAMN04515671_3907</name>
</gene>
<dbReference type="InterPro" id="IPR029442">
    <property type="entry name" value="GyrI-like"/>
</dbReference>
<dbReference type="Pfam" id="PF13411">
    <property type="entry name" value="MerR_1"/>
    <property type="match status" value="1"/>
</dbReference>
<dbReference type="InterPro" id="IPR000551">
    <property type="entry name" value="MerR-type_HTH_dom"/>
</dbReference>
<dbReference type="CDD" id="cd01107">
    <property type="entry name" value="HTH_BmrR"/>
    <property type="match status" value="1"/>
</dbReference>
<dbReference type="InterPro" id="IPR009061">
    <property type="entry name" value="DNA-bd_dom_put_sf"/>
</dbReference>
<dbReference type="EMBL" id="LT629710">
    <property type="protein sequence ID" value="SDP36775.1"/>
    <property type="molecule type" value="Genomic_DNA"/>
</dbReference>
<dbReference type="InterPro" id="IPR010499">
    <property type="entry name" value="AraC_E-bd"/>
</dbReference>
<evidence type="ECO:0000313" key="4">
    <source>
        <dbReference type="Proteomes" id="UP000198741"/>
    </source>
</evidence>
<dbReference type="PANTHER" id="PTHR30204:SF97">
    <property type="entry name" value="MERR FAMILY REGULATORY PROTEIN"/>
    <property type="match status" value="1"/>
</dbReference>
<sequence length="272" mass="30222">MQTRLTIGQFSSMTHLSVKTLRRYHDGGLLAPAEVDEWTGYRYYDPDQIATAQTIRRLRDLDMPLGEIADLVGTADERHRQDLLAGHLRRLEERLSQTQNSVAALRRLLAPQPAELRVDRRLVPATPVLAISAVLDQADLLVWYARAMAELDQLLAAAGRVAEGPPGSLVDNAIFTDEHGELTVFLPIGDPPTAGRARAMTLPATDLAVTIHHGDHDDIDVTYGRLAHWALDHDLQPSGQVRETYLVGPRDTPRPEEWRTEIGWPVAAFEGE</sequence>
<keyword evidence="4" id="KW-1185">Reference proteome</keyword>
<dbReference type="STRING" id="1090615.SAMN04515671_3907"/>
<dbReference type="Pfam" id="PF06445">
    <property type="entry name" value="GyrI-like"/>
    <property type="match status" value="1"/>
</dbReference>
<dbReference type="Proteomes" id="UP000198741">
    <property type="component" value="Chromosome I"/>
</dbReference>